<dbReference type="Gene3D" id="3.40.50.300">
    <property type="entry name" value="P-loop containing nucleotide triphosphate hydrolases"/>
    <property type="match status" value="2"/>
</dbReference>
<dbReference type="InterPro" id="IPR013986">
    <property type="entry name" value="DExx_box_DNA_helicase_dom_sf"/>
</dbReference>
<dbReference type="AlphaFoldDB" id="K7Z1M6"/>
<dbReference type="Pfam" id="PF00580">
    <property type="entry name" value="UvrD-helicase"/>
    <property type="match status" value="1"/>
</dbReference>
<dbReference type="GO" id="GO:0005524">
    <property type="term" value="F:ATP binding"/>
    <property type="evidence" value="ECO:0007669"/>
    <property type="project" value="UniProtKB-UniRule"/>
</dbReference>
<dbReference type="GO" id="GO:0016887">
    <property type="term" value="F:ATP hydrolysis activity"/>
    <property type="evidence" value="ECO:0007669"/>
    <property type="project" value="RHEA"/>
</dbReference>
<evidence type="ECO:0000256" key="7">
    <source>
        <dbReference type="ARBA" id="ARBA00023235"/>
    </source>
</evidence>
<dbReference type="HOGENOM" id="CLU_004585_5_2_7"/>
<evidence type="ECO:0000259" key="14">
    <source>
        <dbReference type="PROSITE" id="PS51198"/>
    </source>
</evidence>
<dbReference type="OrthoDB" id="5287170at2"/>
<dbReference type="CDD" id="cd18807">
    <property type="entry name" value="SF1_C_UvrD"/>
    <property type="match status" value="1"/>
</dbReference>
<feature type="compositionally biased region" description="Acidic residues" evidence="13">
    <location>
        <begin position="695"/>
        <end position="704"/>
    </location>
</feature>
<evidence type="ECO:0000313" key="16">
    <source>
        <dbReference type="EMBL" id="AFY02935.1"/>
    </source>
</evidence>
<name>K7Z1M6_BDEBC</name>
<evidence type="ECO:0000256" key="12">
    <source>
        <dbReference type="PROSITE-ProRule" id="PRU00560"/>
    </source>
</evidence>
<comment type="similarity">
    <text evidence="1">Belongs to the helicase family. UvrD subfamily.</text>
</comment>
<dbReference type="Pfam" id="PF13361">
    <property type="entry name" value="UvrD_C"/>
    <property type="match status" value="1"/>
</dbReference>
<dbReference type="FunFam" id="1.10.10.160:FF:000001">
    <property type="entry name" value="ATP-dependent DNA helicase"/>
    <property type="match status" value="1"/>
</dbReference>
<dbReference type="GO" id="GO:0009314">
    <property type="term" value="P:response to radiation"/>
    <property type="evidence" value="ECO:0007669"/>
    <property type="project" value="UniProtKB-ARBA"/>
</dbReference>
<keyword evidence="2 12" id="KW-0547">Nucleotide-binding</keyword>
<dbReference type="PROSITE" id="PS51198">
    <property type="entry name" value="UVRD_HELICASE_ATP_BIND"/>
    <property type="match status" value="1"/>
</dbReference>
<dbReference type="FunFam" id="1.10.486.10:FF:000003">
    <property type="entry name" value="ATP-dependent DNA helicase"/>
    <property type="match status" value="1"/>
</dbReference>
<dbReference type="InterPro" id="IPR027417">
    <property type="entry name" value="P-loop_NTPase"/>
</dbReference>
<keyword evidence="7" id="KW-0413">Isomerase</keyword>
<dbReference type="EC" id="5.6.2.4" evidence="9"/>
<evidence type="ECO:0000256" key="5">
    <source>
        <dbReference type="ARBA" id="ARBA00022840"/>
    </source>
</evidence>
<dbReference type="GO" id="GO:0005829">
    <property type="term" value="C:cytosol"/>
    <property type="evidence" value="ECO:0007669"/>
    <property type="project" value="TreeGrafter"/>
</dbReference>
<dbReference type="Proteomes" id="UP000010074">
    <property type="component" value="Chromosome"/>
</dbReference>
<keyword evidence="4 12" id="KW-0347">Helicase</keyword>
<dbReference type="InterPro" id="IPR000212">
    <property type="entry name" value="DNA_helicase_UvrD/REP"/>
</dbReference>
<dbReference type="PATRIC" id="fig|1069642.3.peg.3226"/>
<dbReference type="EMBL" id="CP002930">
    <property type="protein sequence ID" value="AFY02935.1"/>
    <property type="molecule type" value="Genomic_DNA"/>
</dbReference>
<reference evidence="16 17" key="1">
    <citation type="journal article" date="2012" name="BMC Genomics">
        <title>Genome analysis of a simultaneously predatory and prey-independent, novel Bdellovibrio bacteriovorus from the River Tiber, supports in silico predictions of both ancient and recent lateral gene transfer from diverse bacteria.</title>
        <authorList>
            <person name="Hobley L."/>
            <person name="Lerner T.R."/>
            <person name="Williams L.E."/>
            <person name="Lambert C."/>
            <person name="Till R."/>
            <person name="Milner D.S."/>
            <person name="Basford S.M."/>
            <person name="Capeness M.J."/>
            <person name="Fenton A.K."/>
            <person name="Atterbury R.J."/>
            <person name="Harris M.A."/>
            <person name="Sockett R.E."/>
        </authorList>
    </citation>
    <scope>NUCLEOTIDE SEQUENCE [LARGE SCALE GENOMIC DNA]</scope>
    <source>
        <strain evidence="16 17">Tiberius</strain>
    </source>
</reference>
<keyword evidence="3 12" id="KW-0378">Hydrolase</keyword>
<evidence type="ECO:0000256" key="8">
    <source>
        <dbReference type="ARBA" id="ARBA00034617"/>
    </source>
</evidence>
<evidence type="ECO:0000256" key="6">
    <source>
        <dbReference type="ARBA" id="ARBA00023125"/>
    </source>
</evidence>
<dbReference type="PANTHER" id="PTHR11070">
    <property type="entry name" value="UVRD / RECB / PCRA DNA HELICASE FAMILY MEMBER"/>
    <property type="match status" value="1"/>
</dbReference>
<dbReference type="InterPro" id="IPR014017">
    <property type="entry name" value="DNA_helicase_UvrD-like_C"/>
</dbReference>
<feature type="domain" description="UvrD-like helicase ATP-binding" evidence="14">
    <location>
        <begin position="9"/>
        <end position="292"/>
    </location>
</feature>
<comment type="catalytic activity">
    <reaction evidence="11">
        <text>ATP + H2O = ADP + phosphate + H(+)</text>
        <dbReference type="Rhea" id="RHEA:13065"/>
        <dbReference type="ChEBI" id="CHEBI:15377"/>
        <dbReference type="ChEBI" id="CHEBI:15378"/>
        <dbReference type="ChEBI" id="CHEBI:30616"/>
        <dbReference type="ChEBI" id="CHEBI:43474"/>
        <dbReference type="ChEBI" id="CHEBI:456216"/>
        <dbReference type="EC" id="5.6.2.4"/>
    </reaction>
</comment>
<gene>
    <name evidence="16" type="primary">pcrA</name>
    <name evidence="16" type="ORF">Bdt_3260</name>
</gene>
<dbReference type="SUPFAM" id="SSF52540">
    <property type="entry name" value="P-loop containing nucleoside triphosphate hydrolases"/>
    <property type="match status" value="1"/>
</dbReference>
<accession>K7Z1M6</accession>
<feature type="binding site" evidence="12">
    <location>
        <begin position="30"/>
        <end position="37"/>
    </location>
    <ligand>
        <name>ATP</name>
        <dbReference type="ChEBI" id="CHEBI:30616"/>
    </ligand>
</feature>
<evidence type="ECO:0000256" key="4">
    <source>
        <dbReference type="ARBA" id="ARBA00022806"/>
    </source>
</evidence>
<evidence type="ECO:0000256" key="11">
    <source>
        <dbReference type="ARBA" id="ARBA00048988"/>
    </source>
</evidence>
<organism evidence="16 17">
    <name type="scientific">Bdellovibrio bacteriovorus str. Tiberius</name>
    <dbReference type="NCBI Taxonomy" id="1069642"/>
    <lineage>
        <taxon>Bacteria</taxon>
        <taxon>Pseudomonadati</taxon>
        <taxon>Bdellovibrionota</taxon>
        <taxon>Bdellovibrionia</taxon>
        <taxon>Bdellovibrionales</taxon>
        <taxon>Pseudobdellovibrionaceae</taxon>
        <taxon>Bdellovibrio</taxon>
    </lineage>
</organism>
<evidence type="ECO:0000256" key="10">
    <source>
        <dbReference type="ARBA" id="ARBA00034923"/>
    </source>
</evidence>
<sequence>MDVLDFVTKNLNPAQKDAVETLEGPLLILAGAGSGKTRVLTHRMANMIGQGVAASDEILCVTFTNKAAKEMEHRIYKILADMGAIVHTQLWINTFHSFCVRVLRQHITLLDYKPFFGIYDSSDQLSQIKKVMTALDINDKMYPAKNFQSRISSAKMMGLSPEGLEKSSKRLMDQKTVEVYKAYEREMKKANSLDFDDLLLKTYDLFRMYPDVLQMYQKKFRYIMVDEYQDTNHIQYLLVQMLASAHRNLCVVGDEDQSIYSWRGADIKNILDFEKDFRDAKVIKLEENYRSSANIVNGATAVIKNNSQRKDKTLFTSNEPGDLIHVREEKNEYEEGRFVAKTIQSMINEGEGSHNDYAIFYRTNAQSRVLEEQLRTMGIPYRLVGGVRFYERMEIKDMISYMKLSINPADDIALKRIINVPARGIGKTTIEKIEEYAAHKNLSMFEAAEKSCDERLFNAGTTGKIRRFVDLMKDLQQNAQHLKLLEFFAVVLDRTEYLAALKKDESPESQARIENLEELDNAIAQFVQERGEESTLISFLEEMALVNDVDSLNQEQNSVTMMTLHISKGLEYPYVFVVGLEENLFPSARSAESDSEEDVEEERRLAYVGMTRARQKLWLTYAKMRRVWGQEQFNPPSRFIKEIPQNLIDFKTSAEAPRFMARYGSSSYDSDFGGTPKWGATSSDRNRARTQSYDDAQDFPDYDNEGSGSAPFSKGMRVRHPTFGVGTVYATEGTGENFKVSVMFTDKTVKKFVVKYARLERV</sequence>
<dbReference type="PROSITE" id="PS51217">
    <property type="entry name" value="UVRD_HELICASE_CTER"/>
    <property type="match status" value="1"/>
</dbReference>
<protein>
    <recommendedName>
        <fullName evidence="9">DNA 3'-5' helicase</fullName>
        <ecNumber evidence="9">5.6.2.4</ecNumber>
    </recommendedName>
    <alternativeName>
        <fullName evidence="10">DNA 3'-5' helicase II</fullName>
    </alternativeName>
</protein>
<dbReference type="Pfam" id="PF21196">
    <property type="entry name" value="PcrA_UvrD_tudor"/>
    <property type="match status" value="1"/>
</dbReference>
<keyword evidence="5 12" id="KW-0067">ATP-binding</keyword>
<keyword evidence="6" id="KW-0238">DNA-binding</keyword>
<evidence type="ECO:0000256" key="9">
    <source>
        <dbReference type="ARBA" id="ARBA00034808"/>
    </source>
</evidence>
<dbReference type="PANTHER" id="PTHR11070:SF2">
    <property type="entry name" value="ATP-DEPENDENT DNA HELICASE SRS2"/>
    <property type="match status" value="1"/>
</dbReference>
<evidence type="ECO:0000313" key="17">
    <source>
        <dbReference type="Proteomes" id="UP000010074"/>
    </source>
</evidence>
<evidence type="ECO:0000259" key="15">
    <source>
        <dbReference type="PROSITE" id="PS51217"/>
    </source>
</evidence>
<proteinExistence type="inferred from homology"/>
<evidence type="ECO:0000256" key="3">
    <source>
        <dbReference type="ARBA" id="ARBA00022801"/>
    </source>
</evidence>
<dbReference type="STRING" id="1069642.Bdt_3260"/>
<dbReference type="Gene3D" id="1.10.10.160">
    <property type="match status" value="1"/>
</dbReference>
<dbReference type="KEGG" id="bbat:Bdt_3260"/>
<comment type="catalytic activity">
    <reaction evidence="8">
        <text>Couples ATP hydrolysis with the unwinding of duplex DNA by translocating in the 3'-5' direction.</text>
        <dbReference type="EC" id="5.6.2.4"/>
    </reaction>
</comment>
<dbReference type="InterPro" id="IPR014016">
    <property type="entry name" value="UvrD-like_ATP-bd"/>
</dbReference>
<dbReference type="GO" id="GO:0033202">
    <property type="term" value="C:DNA helicase complex"/>
    <property type="evidence" value="ECO:0007669"/>
    <property type="project" value="TreeGrafter"/>
</dbReference>
<dbReference type="CDD" id="cd17932">
    <property type="entry name" value="DEXQc_UvrD"/>
    <property type="match status" value="1"/>
</dbReference>
<feature type="region of interest" description="Disordered" evidence="13">
    <location>
        <begin position="667"/>
        <end position="715"/>
    </location>
</feature>
<dbReference type="GO" id="GO:0043138">
    <property type="term" value="F:3'-5' DNA helicase activity"/>
    <property type="evidence" value="ECO:0007669"/>
    <property type="project" value="UniProtKB-EC"/>
</dbReference>
<dbReference type="GO" id="GO:0000725">
    <property type="term" value="P:recombinational repair"/>
    <property type="evidence" value="ECO:0007669"/>
    <property type="project" value="TreeGrafter"/>
</dbReference>
<evidence type="ECO:0000256" key="13">
    <source>
        <dbReference type="SAM" id="MobiDB-lite"/>
    </source>
</evidence>
<evidence type="ECO:0000256" key="2">
    <source>
        <dbReference type="ARBA" id="ARBA00022741"/>
    </source>
</evidence>
<dbReference type="RefSeq" id="WP_015092346.1">
    <property type="nucleotide sequence ID" value="NC_019567.1"/>
</dbReference>
<dbReference type="GO" id="GO:0003677">
    <property type="term" value="F:DNA binding"/>
    <property type="evidence" value="ECO:0007669"/>
    <property type="project" value="UniProtKB-KW"/>
</dbReference>
<feature type="domain" description="UvrD-like helicase C-terminal" evidence="15">
    <location>
        <begin position="293"/>
        <end position="569"/>
    </location>
</feature>
<dbReference type="Gene3D" id="1.10.486.10">
    <property type="entry name" value="PCRA, domain 4"/>
    <property type="match status" value="1"/>
</dbReference>
<evidence type="ECO:0000256" key="1">
    <source>
        <dbReference type="ARBA" id="ARBA00009922"/>
    </source>
</evidence>